<dbReference type="PANTHER" id="PTHR33933:SF1">
    <property type="entry name" value="PROTEIN ADENYLYLTRANSFERASE MNTA-RELATED"/>
    <property type="match status" value="1"/>
</dbReference>
<dbReference type="AlphaFoldDB" id="A0A7X6DR72"/>
<name>A0A7X6DR72_9BACT</name>
<gene>
    <name evidence="2" type="ORF">MNODULE_13990</name>
</gene>
<dbReference type="EMBL" id="VTOW01000002">
    <property type="protein sequence ID" value="NKE71855.1"/>
    <property type="molecule type" value="Genomic_DNA"/>
</dbReference>
<reference evidence="2 3" key="1">
    <citation type="journal article" date="2020" name="Nature">
        <title>Bacterial chemolithoautotrophy via manganese oxidation.</title>
        <authorList>
            <person name="Yu H."/>
            <person name="Leadbetter J.R."/>
        </authorList>
    </citation>
    <scope>NUCLEOTIDE SEQUENCE [LARGE SCALE GENOMIC DNA]</scope>
    <source>
        <strain evidence="2 3">Mn-1</strain>
    </source>
</reference>
<dbReference type="CDD" id="cd05403">
    <property type="entry name" value="NT_KNTase_like"/>
    <property type="match status" value="1"/>
</dbReference>
<dbReference type="Pfam" id="PF01909">
    <property type="entry name" value="NTP_transf_2"/>
    <property type="match status" value="1"/>
</dbReference>
<evidence type="ECO:0000313" key="3">
    <source>
        <dbReference type="Proteomes" id="UP000534783"/>
    </source>
</evidence>
<feature type="domain" description="Polymerase nucleotidyl transferase" evidence="1">
    <location>
        <begin position="9"/>
        <end position="81"/>
    </location>
</feature>
<dbReference type="RefSeq" id="WP_422666754.1">
    <property type="nucleotide sequence ID" value="NZ_VTOW01000002.1"/>
</dbReference>
<dbReference type="PANTHER" id="PTHR33933">
    <property type="entry name" value="NUCLEOTIDYLTRANSFERASE"/>
    <property type="match status" value="1"/>
</dbReference>
<dbReference type="InterPro" id="IPR043519">
    <property type="entry name" value="NT_sf"/>
</dbReference>
<accession>A0A7X6DR72</accession>
<keyword evidence="3" id="KW-1185">Reference proteome</keyword>
<protein>
    <submittedName>
        <fullName evidence="2">Nucleotidyltransferase domain-containing protein</fullName>
    </submittedName>
</protein>
<dbReference type="Gene3D" id="3.30.460.10">
    <property type="entry name" value="Beta Polymerase, domain 2"/>
    <property type="match status" value="1"/>
</dbReference>
<comment type="caution">
    <text evidence="2">The sequence shown here is derived from an EMBL/GenBank/DDBJ whole genome shotgun (WGS) entry which is preliminary data.</text>
</comment>
<dbReference type="GO" id="GO:0016779">
    <property type="term" value="F:nucleotidyltransferase activity"/>
    <property type="evidence" value="ECO:0007669"/>
    <property type="project" value="InterPro"/>
</dbReference>
<dbReference type="SUPFAM" id="SSF81301">
    <property type="entry name" value="Nucleotidyltransferase"/>
    <property type="match status" value="1"/>
</dbReference>
<proteinExistence type="predicted"/>
<dbReference type="InterPro" id="IPR052548">
    <property type="entry name" value="Type_VII_TA_antitoxin"/>
</dbReference>
<sequence length="107" mass="12251">MSKTTEEILKKLKTSLHQLYGQRLRGLYLYGSFARGEERSGSDLDVAMILESFDRPWTEIQRTSELVSALSLEYGLTVSLIPLRLSDWSLNQRPLIRSIHREGVAVQ</sequence>
<dbReference type="InterPro" id="IPR002934">
    <property type="entry name" value="Polymerase_NTP_transf_dom"/>
</dbReference>
<organism evidence="2 3">
    <name type="scientific">Candidatus Manganitrophus noduliformans</name>
    <dbReference type="NCBI Taxonomy" id="2606439"/>
    <lineage>
        <taxon>Bacteria</taxon>
        <taxon>Pseudomonadati</taxon>
        <taxon>Nitrospirota</taxon>
        <taxon>Nitrospiria</taxon>
        <taxon>Candidatus Troglogloeales</taxon>
        <taxon>Candidatus Manganitrophaceae</taxon>
        <taxon>Candidatus Manganitrophus</taxon>
    </lineage>
</organism>
<evidence type="ECO:0000313" key="2">
    <source>
        <dbReference type="EMBL" id="NKE71855.1"/>
    </source>
</evidence>
<evidence type="ECO:0000259" key="1">
    <source>
        <dbReference type="Pfam" id="PF01909"/>
    </source>
</evidence>
<keyword evidence="2" id="KW-0808">Transferase</keyword>
<dbReference type="Proteomes" id="UP000534783">
    <property type="component" value="Unassembled WGS sequence"/>
</dbReference>